<dbReference type="SUPFAM" id="SSF53756">
    <property type="entry name" value="UDP-Glycosyltransferase/glycogen phosphorylase"/>
    <property type="match status" value="1"/>
</dbReference>
<comment type="caution">
    <text evidence="2">The sequence shown here is derived from an EMBL/GenBank/DDBJ whole genome shotgun (WGS) entry which is preliminary data.</text>
</comment>
<dbReference type="Gene3D" id="3.40.50.2000">
    <property type="entry name" value="Glycogen Phosphorylase B"/>
    <property type="match status" value="2"/>
</dbReference>
<dbReference type="Proteomes" id="UP001284654">
    <property type="component" value="Unassembled WGS sequence"/>
</dbReference>
<keyword evidence="2" id="KW-0328">Glycosyltransferase</keyword>
<dbReference type="EC" id="2.4.-.-" evidence="2"/>
<gene>
    <name evidence="2" type="ORF">MSG88_00315</name>
</gene>
<dbReference type="Pfam" id="PF13692">
    <property type="entry name" value="Glyco_trans_1_4"/>
    <property type="match status" value="1"/>
</dbReference>
<keyword evidence="1 2" id="KW-0808">Transferase</keyword>
<evidence type="ECO:0000256" key="1">
    <source>
        <dbReference type="ARBA" id="ARBA00022679"/>
    </source>
</evidence>
<name>A0AAW8YUZ9_9GAMM</name>
<dbReference type="GO" id="GO:0009103">
    <property type="term" value="P:lipopolysaccharide biosynthetic process"/>
    <property type="evidence" value="ECO:0007669"/>
    <property type="project" value="TreeGrafter"/>
</dbReference>
<evidence type="ECO:0000313" key="2">
    <source>
        <dbReference type="EMBL" id="MDV4314273.1"/>
    </source>
</evidence>
<evidence type="ECO:0000313" key="3">
    <source>
        <dbReference type="Proteomes" id="UP001284654"/>
    </source>
</evidence>
<sequence length="352" mass="41287">MKILVICQDYPSDKNKYAMSYVHSRNKIYQSMGEDVAVLSFNTSSKYEFENIAVLPESLVNFDEYDYILSHAPNIKNHYRLLKRMNGKKIIFFFHGHEVLRGYKDYPKPYKWIRYSLFNQILSEIYQIFKFKILRKWLTGIFCKKNTIGMVFVSEWMKDKFVKNMGFKPEKYAKVVIIPNAVNEAFITESYVQSSTVVADCITIRPFDESKYAVDLVIELAKANPKKTFHIYGKGEYFKHNICPENVEVFNKFIAQKDIPALLNQYKFAVMPTRFDSQGVMMCEMATFGIPLITSDFSVCIEMLKNFKNVNYLDLNNFSTNIDGLKFGNKTNKTDFNPYKLVRKELDFFNEL</sequence>
<dbReference type="CDD" id="cd03801">
    <property type="entry name" value="GT4_PimA-like"/>
    <property type="match status" value="1"/>
</dbReference>
<reference evidence="2" key="1">
    <citation type="submission" date="2023-10" db="EMBL/GenBank/DDBJ databases">
        <authorList>
            <person name="Sykes E.M.E."/>
            <person name="Khan I.U.H."/>
            <person name="Kumar A."/>
        </authorList>
    </citation>
    <scope>NUCLEOTIDE SEQUENCE</scope>
    <source>
        <strain evidence="2">IK5</strain>
    </source>
</reference>
<dbReference type="AlphaFoldDB" id="A0AAW8YUZ9"/>
<proteinExistence type="predicted"/>
<dbReference type="GO" id="GO:0016757">
    <property type="term" value="F:glycosyltransferase activity"/>
    <property type="evidence" value="ECO:0007669"/>
    <property type="project" value="UniProtKB-KW"/>
</dbReference>
<dbReference type="PANTHER" id="PTHR46401:SF2">
    <property type="entry name" value="GLYCOSYLTRANSFERASE WBBK-RELATED"/>
    <property type="match status" value="1"/>
</dbReference>
<organism evidence="2 3">
    <name type="scientific">Acinetobacter indicus</name>
    <dbReference type="NCBI Taxonomy" id="756892"/>
    <lineage>
        <taxon>Bacteria</taxon>
        <taxon>Pseudomonadati</taxon>
        <taxon>Pseudomonadota</taxon>
        <taxon>Gammaproteobacteria</taxon>
        <taxon>Moraxellales</taxon>
        <taxon>Moraxellaceae</taxon>
        <taxon>Acinetobacter</taxon>
    </lineage>
</organism>
<dbReference type="RefSeq" id="WP_317305224.1">
    <property type="nucleotide sequence ID" value="NZ_JAWJYY010000001.1"/>
</dbReference>
<dbReference type="EMBL" id="JAWJYY010000001">
    <property type="protein sequence ID" value="MDV4314273.1"/>
    <property type="molecule type" value="Genomic_DNA"/>
</dbReference>
<accession>A0AAW8YUZ9</accession>
<dbReference type="PANTHER" id="PTHR46401">
    <property type="entry name" value="GLYCOSYLTRANSFERASE WBBK-RELATED"/>
    <property type="match status" value="1"/>
</dbReference>
<protein>
    <submittedName>
        <fullName evidence="2">Glycosyltransferase family 4 protein</fullName>
        <ecNumber evidence="2">2.4.-.-</ecNumber>
    </submittedName>
</protein>